<keyword evidence="7" id="KW-0472">Membrane</keyword>
<evidence type="ECO:0000313" key="10">
    <source>
        <dbReference type="Proteomes" id="UP000316213"/>
    </source>
</evidence>
<evidence type="ECO:0000313" key="9">
    <source>
        <dbReference type="EMBL" id="TWT98805.1"/>
    </source>
</evidence>
<feature type="region of interest" description="Disordered" evidence="6">
    <location>
        <begin position="436"/>
        <end position="477"/>
    </location>
</feature>
<dbReference type="Gene3D" id="3.30.200.20">
    <property type="entry name" value="Phosphorylase Kinase, domain 1"/>
    <property type="match status" value="1"/>
</dbReference>
<keyword evidence="3 9" id="KW-0418">Kinase</keyword>
<feature type="domain" description="Protein kinase" evidence="8">
    <location>
        <begin position="106"/>
        <end position="382"/>
    </location>
</feature>
<keyword evidence="4 5" id="KW-0067">ATP-binding</keyword>
<feature type="compositionally biased region" description="Low complexity" evidence="6">
    <location>
        <begin position="10"/>
        <end position="19"/>
    </location>
</feature>
<proteinExistence type="predicted"/>
<keyword evidence="1 9" id="KW-0808">Transferase</keyword>
<organism evidence="9 10">
    <name type="scientific">Neorhodopirellula pilleata</name>
    <dbReference type="NCBI Taxonomy" id="2714738"/>
    <lineage>
        <taxon>Bacteria</taxon>
        <taxon>Pseudomonadati</taxon>
        <taxon>Planctomycetota</taxon>
        <taxon>Planctomycetia</taxon>
        <taxon>Pirellulales</taxon>
        <taxon>Pirellulaceae</taxon>
        <taxon>Neorhodopirellula</taxon>
    </lineage>
</organism>
<dbReference type="GO" id="GO:0004674">
    <property type="term" value="F:protein serine/threonine kinase activity"/>
    <property type="evidence" value="ECO:0007669"/>
    <property type="project" value="UniProtKB-EC"/>
</dbReference>
<feature type="binding site" evidence="5">
    <location>
        <position position="135"/>
    </location>
    <ligand>
        <name>ATP</name>
        <dbReference type="ChEBI" id="CHEBI:30616"/>
    </ligand>
</feature>
<dbReference type="EMBL" id="SJPM01000003">
    <property type="protein sequence ID" value="TWT98805.1"/>
    <property type="molecule type" value="Genomic_DNA"/>
</dbReference>
<evidence type="ECO:0000256" key="5">
    <source>
        <dbReference type="PROSITE-ProRule" id="PRU10141"/>
    </source>
</evidence>
<evidence type="ECO:0000256" key="6">
    <source>
        <dbReference type="SAM" id="MobiDB-lite"/>
    </source>
</evidence>
<keyword evidence="7" id="KW-1133">Transmembrane helix</keyword>
<feature type="region of interest" description="Disordered" evidence="6">
    <location>
        <begin position="1"/>
        <end position="33"/>
    </location>
</feature>
<dbReference type="PANTHER" id="PTHR43289:SF6">
    <property type="entry name" value="SERINE_THREONINE-PROTEIN KINASE NEKL-3"/>
    <property type="match status" value="1"/>
</dbReference>
<evidence type="ECO:0000256" key="2">
    <source>
        <dbReference type="ARBA" id="ARBA00022741"/>
    </source>
</evidence>
<keyword evidence="2 5" id="KW-0547">Nucleotide-binding</keyword>
<evidence type="ECO:0000256" key="1">
    <source>
        <dbReference type="ARBA" id="ARBA00022679"/>
    </source>
</evidence>
<dbReference type="CDD" id="cd14014">
    <property type="entry name" value="STKc_PknB_like"/>
    <property type="match status" value="1"/>
</dbReference>
<dbReference type="InterPro" id="IPR011009">
    <property type="entry name" value="Kinase-like_dom_sf"/>
</dbReference>
<evidence type="ECO:0000259" key="8">
    <source>
        <dbReference type="PROSITE" id="PS50011"/>
    </source>
</evidence>
<protein>
    <submittedName>
        <fullName evidence="9">Serine/threonine-protein kinase PknB</fullName>
        <ecNumber evidence="9">2.7.11.1</ecNumber>
    </submittedName>
</protein>
<accession>A0A5C6AI08</accession>
<gene>
    <name evidence="9" type="primary">pknB_10</name>
    <name evidence="9" type="ORF">Pla100_19710</name>
</gene>
<dbReference type="InterPro" id="IPR000719">
    <property type="entry name" value="Prot_kinase_dom"/>
</dbReference>
<dbReference type="InterPro" id="IPR008271">
    <property type="entry name" value="Ser/Thr_kinase_AS"/>
</dbReference>
<dbReference type="SUPFAM" id="SSF56112">
    <property type="entry name" value="Protein kinase-like (PK-like)"/>
    <property type="match status" value="1"/>
</dbReference>
<comment type="caution">
    <text evidence="9">The sequence shown here is derived from an EMBL/GenBank/DDBJ whole genome shotgun (WGS) entry which is preliminary data.</text>
</comment>
<evidence type="ECO:0000256" key="3">
    <source>
        <dbReference type="ARBA" id="ARBA00022777"/>
    </source>
</evidence>
<sequence>MSGESPHPASLKSGSLKSGDLTSPGSPDAPRPILDEETRALVKRSLASGVLTLAEIKTVVASLMADDVSIDCKRLTEGLQNAGLLTRWQASKLLAGKSKGFYLGAYKLLRPLGKGGMGMVYLGEHHVMKRQMALKVLPPDALKDARRIERFKEEARASAQLDHPNIVRAYDFNEAGSKLYIVMEFVDGIDLHQVVARDGVMSIDAAIDAITQACQGLAHAHERGVIHRDIKPSNLMLRSDGVVKVSDMGLARIGWSDAEDSNDSKRLLGTADFVAPEQALNSKTVDARADIYSLGCTLYFLLTARSPFRGENLAQRLAKHQTAPIPNVRELREDCPPALANLLVRMMAKKPADRPSSAADLLTQLERLRGGPSASHAKHEHLAAMVSGSDTAIDDKLYQATMDDSSIDQTTAVEVIEAVEVLDDFDFASLPPLEAGGGFPDPLSNSNAPGNGLAVHPSIPSQQGRPIGQPGYRNTPATMQAARSSSDGQMVILGVGLAIAVLALVLVVGVAAYMVSQPLPDPKTPYKATEPGKRVIVVTD</sequence>
<keyword evidence="7" id="KW-0812">Transmembrane</keyword>
<evidence type="ECO:0000256" key="4">
    <source>
        <dbReference type="ARBA" id="ARBA00022840"/>
    </source>
</evidence>
<dbReference type="GO" id="GO:0005524">
    <property type="term" value="F:ATP binding"/>
    <property type="evidence" value="ECO:0007669"/>
    <property type="project" value="UniProtKB-UniRule"/>
</dbReference>
<reference evidence="9 10" key="1">
    <citation type="submission" date="2019-02" db="EMBL/GenBank/DDBJ databases">
        <title>Deep-cultivation of Planctomycetes and their phenomic and genomic characterization uncovers novel biology.</title>
        <authorList>
            <person name="Wiegand S."/>
            <person name="Jogler M."/>
            <person name="Boedeker C."/>
            <person name="Pinto D."/>
            <person name="Vollmers J."/>
            <person name="Rivas-Marin E."/>
            <person name="Kohn T."/>
            <person name="Peeters S.H."/>
            <person name="Heuer A."/>
            <person name="Rast P."/>
            <person name="Oberbeckmann S."/>
            <person name="Bunk B."/>
            <person name="Jeske O."/>
            <person name="Meyerdierks A."/>
            <person name="Storesund J.E."/>
            <person name="Kallscheuer N."/>
            <person name="Luecker S."/>
            <person name="Lage O.M."/>
            <person name="Pohl T."/>
            <person name="Merkel B.J."/>
            <person name="Hornburger P."/>
            <person name="Mueller R.-W."/>
            <person name="Bruemmer F."/>
            <person name="Labrenz M."/>
            <person name="Spormann A.M."/>
            <person name="Op Den Camp H."/>
            <person name="Overmann J."/>
            <person name="Amann R."/>
            <person name="Jetten M.S.M."/>
            <person name="Mascher T."/>
            <person name="Medema M.H."/>
            <person name="Devos D.P."/>
            <person name="Kaster A.-K."/>
            <person name="Ovreas L."/>
            <person name="Rohde M."/>
            <person name="Galperin M.Y."/>
            <person name="Jogler C."/>
        </authorList>
    </citation>
    <scope>NUCLEOTIDE SEQUENCE [LARGE SCALE GENOMIC DNA]</scope>
    <source>
        <strain evidence="9 10">Pla100</strain>
    </source>
</reference>
<evidence type="ECO:0000256" key="7">
    <source>
        <dbReference type="SAM" id="Phobius"/>
    </source>
</evidence>
<keyword evidence="10" id="KW-1185">Reference proteome</keyword>
<name>A0A5C6AI08_9BACT</name>
<dbReference type="PROSITE" id="PS00107">
    <property type="entry name" value="PROTEIN_KINASE_ATP"/>
    <property type="match status" value="1"/>
</dbReference>
<dbReference type="PANTHER" id="PTHR43289">
    <property type="entry name" value="MITOGEN-ACTIVATED PROTEIN KINASE KINASE KINASE 20-RELATED"/>
    <property type="match status" value="1"/>
</dbReference>
<dbReference type="PROSITE" id="PS00108">
    <property type="entry name" value="PROTEIN_KINASE_ST"/>
    <property type="match status" value="1"/>
</dbReference>
<dbReference type="Pfam" id="PF00069">
    <property type="entry name" value="Pkinase"/>
    <property type="match status" value="1"/>
</dbReference>
<dbReference type="Gene3D" id="1.10.510.10">
    <property type="entry name" value="Transferase(Phosphotransferase) domain 1"/>
    <property type="match status" value="1"/>
</dbReference>
<dbReference type="Proteomes" id="UP000316213">
    <property type="component" value="Unassembled WGS sequence"/>
</dbReference>
<dbReference type="EC" id="2.7.11.1" evidence="9"/>
<dbReference type="SMART" id="SM00220">
    <property type="entry name" value="S_TKc"/>
    <property type="match status" value="1"/>
</dbReference>
<feature type="transmembrane region" description="Helical" evidence="7">
    <location>
        <begin position="490"/>
        <end position="515"/>
    </location>
</feature>
<dbReference type="InterPro" id="IPR017441">
    <property type="entry name" value="Protein_kinase_ATP_BS"/>
</dbReference>
<dbReference type="PROSITE" id="PS50011">
    <property type="entry name" value="PROTEIN_KINASE_DOM"/>
    <property type="match status" value="1"/>
</dbReference>
<dbReference type="AlphaFoldDB" id="A0A5C6AI08"/>